<dbReference type="EMBL" id="FNEJ01000001">
    <property type="protein sequence ID" value="SDI12981.1"/>
    <property type="molecule type" value="Genomic_DNA"/>
</dbReference>
<evidence type="ECO:0000313" key="3">
    <source>
        <dbReference type="EMBL" id="SDI12981.1"/>
    </source>
</evidence>
<feature type="signal peptide" evidence="2">
    <location>
        <begin position="1"/>
        <end position="23"/>
    </location>
</feature>
<dbReference type="Proteomes" id="UP000199093">
    <property type="component" value="Unassembled WGS sequence"/>
</dbReference>
<accession>A0A1G8I2M5</accession>
<evidence type="ECO:0000256" key="1">
    <source>
        <dbReference type="SAM" id="MobiDB-lite"/>
    </source>
</evidence>
<dbReference type="AlphaFoldDB" id="A0A1G8I2M5"/>
<proteinExistence type="predicted"/>
<dbReference type="InterPro" id="IPR018666">
    <property type="entry name" value="DUF2125"/>
</dbReference>
<name>A0A1G8I2M5_9RHOB</name>
<evidence type="ECO:0008006" key="5">
    <source>
        <dbReference type="Google" id="ProtNLM"/>
    </source>
</evidence>
<keyword evidence="2" id="KW-0732">Signal</keyword>
<protein>
    <recommendedName>
        <fullName evidence="5">DUF2125 domain-containing protein</fullName>
    </recommendedName>
</protein>
<dbReference type="STRING" id="555512.SAMN04487993_1001179"/>
<organism evidence="3 4">
    <name type="scientific">Salipiger marinus</name>
    <dbReference type="NCBI Taxonomy" id="555512"/>
    <lineage>
        <taxon>Bacteria</taxon>
        <taxon>Pseudomonadati</taxon>
        <taxon>Pseudomonadota</taxon>
        <taxon>Alphaproteobacteria</taxon>
        <taxon>Rhodobacterales</taxon>
        <taxon>Roseobacteraceae</taxon>
        <taxon>Salipiger</taxon>
    </lineage>
</organism>
<evidence type="ECO:0000313" key="4">
    <source>
        <dbReference type="Proteomes" id="UP000199093"/>
    </source>
</evidence>
<gene>
    <name evidence="3" type="ORF">SAMN04487993_1001179</name>
</gene>
<keyword evidence="4" id="KW-1185">Reference proteome</keyword>
<sequence length="520" mass="53939">MRVLTGLLGAGATALCLAAPAAADVTPDQVWTDLRSYLETLGYEVEVEETASGGSLTLSGLSVTSDLPEEGGTSEVTLGTLILEDRGDGTVEVILPEMLPIDTIVRPTGEQPVEIGLHYTSQGGEMIVSGTPEDMRYSYSAASAALDLVRLVAEGREVPRSEASARIEMGQTDSETRVTTADGMRGYSQSSSIEDLAYDITLTDPETGGSGAFSGRFVDVTTTSGSEVPEEASGEDIAALVGAGFVSELAFRHEGSEGTFSFTEPAAPGPEGTAPGAPQTSSGTSSSTGGTLSGALSDSGFRLETSGTGVAYAMTGGDLPFPISVSAEEMGFSLDLPLAADGRSQDMALGLTLDGLTLSDEIWGVFDPAAVLPRDPATLQIDLAGKVTPLVNVFDPEEMATLEAGDQPPAQLDALTLRNLTLDAAGARVTGEGAFTFDNTDLQSFDGMPRPEGQVELRVQGANALLDRLIEMGLMTNEDAMGARMMMSMFGVAGSEPDSLSSRIEVNGQGQVFANGQRIR</sequence>
<feature type="region of interest" description="Disordered" evidence="1">
    <location>
        <begin position="258"/>
        <end position="298"/>
    </location>
</feature>
<feature type="chain" id="PRO_5011438191" description="DUF2125 domain-containing protein" evidence="2">
    <location>
        <begin position="24"/>
        <end position="520"/>
    </location>
</feature>
<reference evidence="3 4" key="1">
    <citation type="submission" date="2016-10" db="EMBL/GenBank/DDBJ databases">
        <authorList>
            <person name="de Groot N.N."/>
        </authorList>
    </citation>
    <scope>NUCLEOTIDE SEQUENCE [LARGE SCALE GENOMIC DNA]</scope>
    <source>
        <strain evidence="3 4">DSM 26424</strain>
    </source>
</reference>
<feature type="compositionally biased region" description="Low complexity" evidence="1">
    <location>
        <begin position="263"/>
        <end position="298"/>
    </location>
</feature>
<dbReference type="Pfam" id="PF09898">
    <property type="entry name" value="DUF2125"/>
    <property type="match status" value="1"/>
</dbReference>
<evidence type="ECO:0000256" key="2">
    <source>
        <dbReference type="SAM" id="SignalP"/>
    </source>
</evidence>